<dbReference type="GO" id="GO:0005576">
    <property type="term" value="C:extracellular region"/>
    <property type="evidence" value="ECO:0007669"/>
    <property type="project" value="UniProtKB-ARBA"/>
</dbReference>
<evidence type="ECO:0000256" key="2">
    <source>
        <dbReference type="ARBA" id="ARBA00023130"/>
    </source>
</evidence>
<dbReference type="InterPro" id="IPR013106">
    <property type="entry name" value="Ig_V-set"/>
</dbReference>
<evidence type="ECO:0000256" key="3">
    <source>
        <dbReference type="ARBA" id="ARBA00043265"/>
    </source>
</evidence>
<evidence type="ECO:0000259" key="5">
    <source>
        <dbReference type="PROSITE" id="PS50835"/>
    </source>
</evidence>
<dbReference type="InterPro" id="IPR050199">
    <property type="entry name" value="IgHV"/>
</dbReference>
<dbReference type="GO" id="GO:0002250">
    <property type="term" value="P:adaptive immune response"/>
    <property type="evidence" value="ECO:0007669"/>
    <property type="project" value="UniProtKB-KW"/>
</dbReference>
<evidence type="ECO:0000313" key="6">
    <source>
        <dbReference type="Ensembl" id="ENSTMTP00000027370.1"/>
    </source>
</evidence>
<organism evidence="6 7">
    <name type="scientific">Terrapene triunguis</name>
    <name type="common">Three-toed box turtle</name>
    <dbReference type="NCBI Taxonomy" id="2587831"/>
    <lineage>
        <taxon>Eukaryota</taxon>
        <taxon>Metazoa</taxon>
        <taxon>Chordata</taxon>
        <taxon>Craniata</taxon>
        <taxon>Vertebrata</taxon>
        <taxon>Euteleostomi</taxon>
        <taxon>Archelosauria</taxon>
        <taxon>Testudinata</taxon>
        <taxon>Testudines</taxon>
        <taxon>Cryptodira</taxon>
        <taxon>Durocryptodira</taxon>
        <taxon>Testudinoidea</taxon>
        <taxon>Emydidae</taxon>
        <taxon>Terrapene</taxon>
    </lineage>
</organism>
<dbReference type="AlphaFoldDB" id="A0A674K151"/>
<dbReference type="GO" id="GO:0019814">
    <property type="term" value="C:immunoglobulin complex"/>
    <property type="evidence" value="ECO:0007669"/>
    <property type="project" value="UniProtKB-KW"/>
</dbReference>
<dbReference type="PANTHER" id="PTHR23266">
    <property type="entry name" value="IMMUNOGLOBULIN HEAVY CHAIN"/>
    <property type="match status" value="1"/>
</dbReference>
<dbReference type="InterPro" id="IPR007110">
    <property type="entry name" value="Ig-like_dom"/>
</dbReference>
<evidence type="ECO:0000256" key="1">
    <source>
        <dbReference type="ARBA" id="ARBA00022859"/>
    </source>
</evidence>
<proteinExistence type="predicted"/>
<keyword evidence="7" id="KW-1185">Reference proteome</keyword>
<dbReference type="InParanoid" id="A0A674K151"/>
<feature type="signal peptide" evidence="4">
    <location>
        <begin position="1"/>
        <end position="18"/>
    </location>
</feature>
<evidence type="ECO:0000256" key="4">
    <source>
        <dbReference type="SAM" id="SignalP"/>
    </source>
</evidence>
<dbReference type="Proteomes" id="UP000472274">
    <property type="component" value="Unplaced"/>
</dbReference>
<dbReference type="Ensembl" id="ENSTMTT00000028353.1">
    <property type="protein sequence ID" value="ENSTMTP00000027370.1"/>
    <property type="gene ID" value="ENSTMTG00000019958.1"/>
</dbReference>
<accession>A0A674K151</accession>
<sequence>MDFSNSWICVFSLPGVLAQGQLQQSGPGAVKSWEPLTLTCTLSGSSLSTAGSSWNWIRHLAGGGQALMGNIWHSAGSWPTNYAGALQIRLTISQEASKSQFSLQLRALTAADTATYYCARGIHTHTPGCTVTKRVFTVHAEITSDWHDIAVYTGIHIPFFCNITGQNSTVTVKSPSDQKRLPLHPVYKV</sequence>
<reference evidence="6" key="1">
    <citation type="submission" date="2025-08" db="UniProtKB">
        <authorList>
            <consortium name="Ensembl"/>
        </authorList>
    </citation>
    <scope>IDENTIFICATION</scope>
</reference>
<dbReference type="PROSITE" id="PS50835">
    <property type="entry name" value="IG_LIKE"/>
    <property type="match status" value="1"/>
</dbReference>
<dbReference type="Gene3D" id="2.60.40.10">
    <property type="entry name" value="Immunoglobulins"/>
    <property type="match status" value="1"/>
</dbReference>
<dbReference type="InterPro" id="IPR013783">
    <property type="entry name" value="Ig-like_fold"/>
</dbReference>
<dbReference type="SMART" id="SM00406">
    <property type="entry name" value="IGv"/>
    <property type="match status" value="1"/>
</dbReference>
<keyword evidence="2" id="KW-1064">Adaptive immunity</keyword>
<feature type="chain" id="PRO_5025637670" description="Ig-like domain-containing protein" evidence="4">
    <location>
        <begin position="19"/>
        <end position="189"/>
    </location>
</feature>
<keyword evidence="1" id="KW-0391">Immunity</keyword>
<dbReference type="InterPro" id="IPR036179">
    <property type="entry name" value="Ig-like_dom_sf"/>
</dbReference>
<evidence type="ECO:0000313" key="7">
    <source>
        <dbReference type="Proteomes" id="UP000472274"/>
    </source>
</evidence>
<keyword evidence="3" id="KW-1280">Immunoglobulin</keyword>
<reference evidence="6" key="2">
    <citation type="submission" date="2025-09" db="UniProtKB">
        <authorList>
            <consortium name="Ensembl"/>
        </authorList>
    </citation>
    <scope>IDENTIFICATION</scope>
</reference>
<keyword evidence="4" id="KW-0732">Signal</keyword>
<feature type="domain" description="Ig-like" evidence="5">
    <location>
        <begin position="14"/>
        <end position="118"/>
    </location>
</feature>
<name>A0A674K151_9SAUR</name>
<protein>
    <recommendedName>
        <fullName evidence="5">Ig-like domain-containing protein</fullName>
    </recommendedName>
</protein>
<dbReference type="GeneTree" id="ENSGT01030000234536"/>
<dbReference type="Pfam" id="PF07686">
    <property type="entry name" value="V-set"/>
    <property type="match status" value="1"/>
</dbReference>
<dbReference type="SUPFAM" id="SSF48726">
    <property type="entry name" value="Immunoglobulin"/>
    <property type="match status" value="1"/>
</dbReference>